<protein>
    <submittedName>
        <fullName evidence="2">ATP-binding protein</fullName>
    </submittedName>
</protein>
<dbReference type="Proteomes" id="UP001228690">
    <property type="component" value="Chromosome"/>
</dbReference>
<keyword evidence="2" id="KW-0547">Nucleotide-binding</keyword>
<dbReference type="EMBL" id="CP123443">
    <property type="protein sequence ID" value="WGK69593.1"/>
    <property type="molecule type" value="Genomic_DNA"/>
</dbReference>
<dbReference type="Gene3D" id="3.40.50.300">
    <property type="entry name" value="P-loop containing nucleotide triphosphate hydrolases"/>
    <property type="match status" value="1"/>
</dbReference>
<dbReference type="InterPro" id="IPR003959">
    <property type="entry name" value="ATPase_AAA_core"/>
</dbReference>
<dbReference type="InterPro" id="IPR027417">
    <property type="entry name" value="P-loop_NTPase"/>
</dbReference>
<evidence type="ECO:0000313" key="2">
    <source>
        <dbReference type="EMBL" id="WGK69593.1"/>
    </source>
</evidence>
<name>A0ABY8MK75_9SPIO</name>
<dbReference type="GO" id="GO:0005524">
    <property type="term" value="F:ATP binding"/>
    <property type="evidence" value="ECO:0007669"/>
    <property type="project" value="UniProtKB-KW"/>
</dbReference>
<keyword evidence="2" id="KW-0067">ATP-binding</keyword>
<organism evidence="2 3">
    <name type="scientific">Candidatus Haliotispira prima</name>
    <dbReference type="NCBI Taxonomy" id="3034016"/>
    <lineage>
        <taxon>Bacteria</taxon>
        <taxon>Pseudomonadati</taxon>
        <taxon>Spirochaetota</taxon>
        <taxon>Spirochaetia</taxon>
        <taxon>Spirochaetales</taxon>
        <taxon>Spirochaetaceae</taxon>
        <taxon>Candidatus Haliotispira</taxon>
    </lineage>
</organism>
<evidence type="ECO:0000313" key="3">
    <source>
        <dbReference type="Proteomes" id="UP001228690"/>
    </source>
</evidence>
<keyword evidence="3" id="KW-1185">Reference proteome</keyword>
<dbReference type="RefSeq" id="WP_326927779.1">
    <property type="nucleotide sequence ID" value="NZ_CP123443.1"/>
</dbReference>
<reference evidence="2 3" key="1">
    <citation type="submission" date="2023-04" db="EMBL/GenBank/DDBJ databases">
        <title>Spirochaete genome identified in red abalone sample constitutes a novel genus.</title>
        <authorList>
            <person name="Sharma S.P."/>
            <person name="Purcell C.M."/>
            <person name="Hyde J.R."/>
            <person name="Severin A.J."/>
        </authorList>
    </citation>
    <scope>NUCLEOTIDE SEQUENCE [LARGE SCALE GENOMIC DNA]</scope>
    <source>
        <strain evidence="2 3">SP-2023</strain>
    </source>
</reference>
<dbReference type="PANTHER" id="PTHR40396:SF1">
    <property type="entry name" value="ATPASE AAA-TYPE CORE DOMAIN-CONTAINING PROTEIN"/>
    <property type="match status" value="1"/>
</dbReference>
<gene>
    <name evidence="2" type="ORF">P0082_01660</name>
</gene>
<evidence type="ECO:0000259" key="1">
    <source>
        <dbReference type="Pfam" id="PF13304"/>
    </source>
</evidence>
<sequence length="432" mass="50571">MIIDYKVENFLSIYEPVEFSLEPLQNKAELPAHTMETPFAGVPQLMRAAAFYGPNASGKTSLFRSLAYLKDLLLNTMSHKKDEPWPNERNQFRGQEDPSDFHIYFIAQQDDGTDMLFDYQLIIFPEYVEYECLKVIQRKADSKRATPENIWLKREYGQSPKEFTIADEILSEEVKQHPNLKNIWLEDLNPNQLLVAFLENKKSIVALDPFIKWWKEQFNPNFWHDLGAASFHMPYSIMKISADHFGNTGQLEHDKKMILDFYRIIGSDIIDIRLEETEQENSDKKSFQIELLHERDGSQFWLELKEESAGTHIWFNLALLVKSKLKNSGVLCIDEIDRSLHPALTRHLINFFNTPESNTGNAQLLFTAHDVQLMDRNLLQPEQVYLLNNSKNKKGTEIYCIGNYKLKNDRDFLYYQNYLRGDFESVPEILHE</sequence>
<dbReference type="Pfam" id="PF13304">
    <property type="entry name" value="AAA_21"/>
    <property type="match status" value="1"/>
</dbReference>
<accession>A0ABY8MK75</accession>
<proteinExistence type="predicted"/>
<dbReference type="PANTHER" id="PTHR40396">
    <property type="entry name" value="ATPASE-LIKE PROTEIN"/>
    <property type="match status" value="1"/>
</dbReference>
<feature type="domain" description="ATPase AAA-type core" evidence="1">
    <location>
        <begin position="49"/>
        <end position="375"/>
    </location>
</feature>
<dbReference type="SUPFAM" id="SSF52540">
    <property type="entry name" value="P-loop containing nucleoside triphosphate hydrolases"/>
    <property type="match status" value="1"/>
</dbReference>